<feature type="compositionally biased region" description="Polar residues" evidence="1">
    <location>
        <begin position="249"/>
        <end position="263"/>
    </location>
</feature>
<protein>
    <submittedName>
        <fullName evidence="2">Uncharacterized protein</fullName>
    </submittedName>
</protein>
<sequence>MPSPVKPSALRKPMSKPDWTITSDEVERGCILWLGSVEETVQSQLRRTPNVEPIRNVKTNKSANAGMYEHPILVVSRPASDPSRIYFLPMTSLGNKTLDQRYQGRKAPFHKSTFVPIAPAPEHPHFVAGDSRYRKLTLVGGDEAEKATYANVRELYVMDWRDAQLYWGADPTVRKRWQLDEASIRSVCYLAGIYTGFRVEEQMTTGEERRDSAVGLHERCGSWNHSTLEFSARTSTITITSLPSPVQRPATQTPPITPFSANTTRPISPRIEQLYDESLPRQYSTPAEVGPYTDSYASNVAEERQALLPGRLSGNSDMERAWWIHGLCGFWLCR</sequence>
<organism evidence="2 3">
    <name type="scientific">Lecanosticta acicola</name>
    <dbReference type="NCBI Taxonomy" id="111012"/>
    <lineage>
        <taxon>Eukaryota</taxon>
        <taxon>Fungi</taxon>
        <taxon>Dikarya</taxon>
        <taxon>Ascomycota</taxon>
        <taxon>Pezizomycotina</taxon>
        <taxon>Dothideomycetes</taxon>
        <taxon>Dothideomycetidae</taxon>
        <taxon>Mycosphaerellales</taxon>
        <taxon>Mycosphaerellaceae</taxon>
        <taxon>Lecanosticta</taxon>
    </lineage>
</organism>
<accession>A0AAI8YZX7</accession>
<dbReference type="AlphaFoldDB" id="A0AAI8YZX7"/>
<dbReference type="PANTHER" id="PTHR37048:SF2">
    <property type="entry name" value="QUESTIONABLE PROTEIN"/>
    <property type="match status" value="1"/>
</dbReference>
<reference evidence="2" key="1">
    <citation type="submission" date="2023-11" db="EMBL/GenBank/DDBJ databases">
        <authorList>
            <person name="Alioto T."/>
            <person name="Alioto T."/>
            <person name="Gomez Garrido J."/>
        </authorList>
    </citation>
    <scope>NUCLEOTIDE SEQUENCE</scope>
</reference>
<evidence type="ECO:0000256" key="1">
    <source>
        <dbReference type="SAM" id="MobiDB-lite"/>
    </source>
</evidence>
<dbReference type="PANTHER" id="PTHR37048">
    <property type="entry name" value="QUESTIONABLE PROTEIN"/>
    <property type="match status" value="1"/>
</dbReference>
<name>A0AAI8YZX7_9PEZI</name>
<evidence type="ECO:0000313" key="2">
    <source>
        <dbReference type="EMBL" id="CAK4027311.1"/>
    </source>
</evidence>
<comment type="caution">
    <text evidence="2">The sequence shown here is derived from an EMBL/GenBank/DDBJ whole genome shotgun (WGS) entry which is preliminary data.</text>
</comment>
<dbReference type="Proteomes" id="UP001296104">
    <property type="component" value="Unassembled WGS sequence"/>
</dbReference>
<keyword evidence="3" id="KW-1185">Reference proteome</keyword>
<evidence type="ECO:0000313" key="3">
    <source>
        <dbReference type="Proteomes" id="UP001296104"/>
    </source>
</evidence>
<feature type="region of interest" description="Disordered" evidence="1">
    <location>
        <begin position="243"/>
        <end position="263"/>
    </location>
</feature>
<gene>
    <name evidence="2" type="ORF">LECACI_7A005066</name>
</gene>
<proteinExistence type="predicted"/>
<dbReference type="EMBL" id="CAVMBE010000031">
    <property type="protein sequence ID" value="CAK4027311.1"/>
    <property type="molecule type" value="Genomic_DNA"/>
</dbReference>